<name>A0A4Y8UQQ2_9BACT</name>
<dbReference type="OrthoDB" id="1099577at2"/>
<reference evidence="1 2" key="1">
    <citation type="submission" date="2019-02" db="EMBL/GenBank/DDBJ databases">
        <title>Draft Genome Sequence of the Prevotella sp. BCRC 81118, Isolated from Human Feces.</title>
        <authorList>
            <person name="Huang C.-H."/>
        </authorList>
    </citation>
    <scope>NUCLEOTIDE SEQUENCE [LARGE SCALE GENOMIC DNA]</scope>
    <source>
        <strain evidence="1 2">BCRC 81118</strain>
    </source>
</reference>
<comment type="caution">
    <text evidence="1">The sequence shown here is derived from an EMBL/GenBank/DDBJ whole genome shotgun (WGS) entry which is preliminary data.</text>
</comment>
<keyword evidence="2" id="KW-1185">Reference proteome</keyword>
<dbReference type="RefSeq" id="WP_134844552.1">
    <property type="nucleotide sequence ID" value="NZ_SGVY01000070.1"/>
</dbReference>
<proteinExistence type="predicted"/>
<accession>A0A4Y8UQQ2</accession>
<evidence type="ECO:0000313" key="1">
    <source>
        <dbReference type="EMBL" id="TFH70920.1"/>
    </source>
</evidence>
<sequence length="144" mass="16687">MDKNNLKDAYDIGENMAVFSGEGRSYTIINKETGKTRQLVSEDGSLLVTDNEINFDAIYNGCPDFNGCKSVRYWFGRYDNFRNGVCAICWTIYPDGRYFADEDGFEMEDNDEENAYCIINKDLEIIVPFQPMDNVKEMLKKYEK</sequence>
<evidence type="ECO:0008006" key="3">
    <source>
        <dbReference type="Google" id="ProtNLM"/>
    </source>
</evidence>
<gene>
    <name evidence="1" type="ORF">EXN75_15835</name>
</gene>
<evidence type="ECO:0000313" key="2">
    <source>
        <dbReference type="Proteomes" id="UP000297872"/>
    </source>
</evidence>
<dbReference type="GeneID" id="302996732"/>
<protein>
    <recommendedName>
        <fullName evidence="3">WG repeat-containing protein</fullName>
    </recommendedName>
</protein>
<dbReference type="Proteomes" id="UP000297872">
    <property type="component" value="Unassembled WGS sequence"/>
</dbReference>
<dbReference type="EMBL" id="SGVY01000070">
    <property type="protein sequence ID" value="TFH70920.1"/>
    <property type="molecule type" value="Genomic_DNA"/>
</dbReference>
<organism evidence="1 2">
    <name type="scientific">Segatella hominis</name>
    <dbReference type="NCBI Taxonomy" id="2518605"/>
    <lineage>
        <taxon>Bacteria</taxon>
        <taxon>Pseudomonadati</taxon>
        <taxon>Bacteroidota</taxon>
        <taxon>Bacteroidia</taxon>
        <taxon>Bacteroidales</taxon>
        <taxon>Prevotellaceae</taxon>
        <taxon>Segatella</taxon>
    </lineage>
</organism>
<dbReference type="AlphaFoldDB" id="A0A4Y8UQQ2"/>